<accession>A0A081KGT4</accession>
<name>A0A081KGT4_9GAMM</name>
<proteinExistence type="predicted"/>
<evidence type="ECO:0000313" key="2">
    <source>
        <dbReference type="Proteomes" id="UP000027997"/>
    </source>
</evidence>
<organism evidence="1 2">
    <name type="scientific">Endozoicomonas elysicola</name>
    <dbReference type="NCBI Taxonomy" id="305900"/>
    <lineage>
        <taxon>Bacteria</taxon>
        <taxon>Pseudomonadati</taxon>
        <taxon>Pseudomonadota</taxon>
        <taxon>Gammaproteobacteria</taxon>
        <taxon>Oceanospirillales</taxon>
        <taxon>Endozoicomonadaceae</taxon>
        <taxon>Endozoicomonas</taxon>
    </lineage>
</organism>
<sequence>MDELGGYAQSAYSGSAVRDLSSVHLSGCNGQEVCIPIKIYSKLRDPVTNVDSEVRGGHSERPLNKRKAYILISEKINFSGDPNIQVYKALARELGRVNYIEVIKEVSRFWGNNPNPFKGEEKYHEQKLYMENLRGLIEDEASCPEFDPEAIFPIISSAFNISIEYTCGGIRTKYISCLPDYSKAQDSLKLIRYPNNPDWFMWKTYHQRARHFIDHRPDQDLKTSDRADDRFLRSLKEAELLSSGALQLGHEGMRGYLARWDGEVSASPETLKYLGFELCPTAPFGNCFYEASAGQIHGENAVSLRVLMHKAALRLIESPTRAMNNDLLIFDREWLQNQVEGKYIIRHVPYNPDRTESSLAFWATLQHVPLLAYAVRRTVIVYGYQQCDHYASVASLGYGLDGNNRDLEDISPKEDVIYLVCKDVGEGGHYDGLRRIKNEKEEVS</sequence>
<keyword evidence="2" id="KW-1185">Reference proteome</keyword>
<evidence type="ECO:0000313" key="1">
    <source>
        <dbReference type="EMBL" id="KEI73360.1"/>
    </source>
</evidence>
<reference evidence="1 2" key="1">
    <citation type="submission" date="2014-06" db="EMBL/GenBank/DDBJ databases">
        <title>Whole Genome Sequences of Three Symbiotic Endozoicomonas Bacteria.</title>
        <authorList>
            <person name="Neave M.J."/>
            <person name="Apprill A."/>
            <person name="Voolstra C.R."/>
        </authorList>
    </citation>
    <scope>NUCLEOTIDE SEQUENCE [LARGE SCALE GENOMIC DNA]</scope>
    <source>
        <strain evidence="1 2">DSM 22380</strain>
    </source>
</reference>
<comment type="caution">
    <text evidence="1">The sequence shown here is derived from an EMBL/GenBank/DDBJ whole genome shotgun (WGS) entry which is preliminary data.</text>
</comment>
<dbReference type="AlphaFoldDB" id="A0A081KGT4"/>
<gene>
    <name evidence="1" type="ORF">GV64_23915</name>
</gene>
<dbReference type="EMBL" id="JOJP01000001">
    <property type="protein sequence ID" value="KEI73360.1"/>
    <property type="molecule type" value="Genomic_DNA"/>
</dbReference>
<dbReference type="Proteomes" id="UP000027997">
    <property type="component" value="Unassembled WGS sequence"/>
</dbReference>
<protein>
    <submittedName>
        <fullName evidence="1">Uncharacterized protein</fullName>
    </submittedName>
</protein>